<proteinExistence type="predicted"/>
<sequence length="302" mass="34887">MGRRAWTTPEQYAFLDSFLEEYRSSKDITRFLQQTTAQYFKKWPEQLSVWPGTGRPDDAIGFTDLPLYPVEHLSEQSLKVYADAVSSRKGQIKSWLKYHASKKTGSSKITILKPQTKTRKGLSQVQAYSKLFKESKKLRQRFEEQYPQYNAMNDFTDDDAPANTDDTPDGHLGDDEHVEATENIKKLSKRERAAKRSKESLKYYNRFVRECYNEATEEEKQQVEDYRKQFKEELIEAAANVKADFEKDAEERKPEELQRTIEGIHHTIQPMADLVALKTGLNVFVCLGGPIPEQGGRIGFIQ</sequence>
<dbReference type="AlphaFoldDB" id="A0AAD5UTJ1"/>
<name>A0AAD5UTJ1_9APHY</name>
<evidence type="ECO:0000256" key="2">
    <source>
        <dbReference type="SAM" id="MobiDB-lite"/>
    </source>
</evidence>
<gene>
    <name evidence="3" type="ORF">NLI96_g12616</name>
</gene>
<evidence type="ECO:0000313" key="4">
    <source>
        <dbReference type="Proteomes" id="UP001212997"/>
    </source>
</evidence>
<dbReference type="Proteomes" id="UP001212997">
    <property type="component" value="Unassembled WGS sequence"/>
</dbReference>
<evidence type="ECO:0000256" key="1">
    <source>
        <dbReference type="SAM" id="Coils"/>
    </source>
</evidence>
<feature type="region of interest" description="Disordered" evidence="2">
    <location>
        <begin position="152"/>
        <end position="177"/>
    </location>
</feature>
<feature type="compositionally biased region" description="Basic and acidic residues" evidence="2">
    <location>
        <begin position="168"/>
        <end position="177"/>
    </location>
</feature>
<keyword evidence="4" id="KW-1185">Reference proteome</keyword>
<keyword evidence="1" id="KW-0175">Coiled coil</keyword>
<accession>A0AAD5UTJ1</accession>
<feature type="coiled-coil region" evidence="1">
    <location>
        <begin position="209"/>
        <end position="236"/>
    </location>
</feature>
<comment type="caution">
    <text evidence="3">The sequence shown here is derived from an EMBL/GenBank/DDBJ whole genome shotgun (WGS) entry which is preliminary data.</text>
</comment>
<evidence type="ECO:0000313" key="3">
    <source>
        <dbReference type="EMBL" id="KAJ3474165.1"/>
    </source>
</evidence>
<organism evidence="3 4">
    <name type="scientific">Meripilus lineatus</name>
    <dbReference type="NCBI Taxonomy" id="2056292"/>
    <lineage>
        <taxon>Eukaryota</taxon>
        <taxon>Fungi</taxon>
        <taxon>Dikarya</taxon>
        <taxon>Basidiomycota</taxon>
        <taxon>Agaricomycotina</taxon>
        <taxon>Agaricomycetes</taxon>
        <taxon>Polyporales</taxon>
        <taxon>Meripilaceae</taxon>
        <taxon>Meripilus</taxon>
    </lineage>
</organism>
<reference evidence="3" key="1">
    <citation type="submission" date="2022-07" db="EMBL/GenBank/DDBJ databases">
        <title>Genome Sequence of Physisporinus lineatus.</title>
        <authorList>
            <person name="Buettner E."/>
        </authorList>
    </citation>
    <scope>NUCLEOTIDE SEQUENCE</scope>
    <source>
        <strain evidence="3">VT162</strain>
    </source>
</reference>
<dbReference type="EMBL" id="JANAWD010001135">
    <property type="protein sequence ID" value="KAJ3474165.1"/>
    <property type="molecule type" value="Genomic_DNA"/>
</dbReference>
<protein>
    <submittedName>
        <fullName evidence="3">Uncharacterized protein</fullName>
    </submittedName>
</protein>